<name>A0ABW5ZXQ2_9FLAO</name>
<evidence type="ECO:0000256" key="1">
    <source>
        <dbReference type="SAM" id="Phobius"/>
    </source>
</evidence>
<proteinExistence type="predicted"/>
<gene>
    <name evidence="2" type="ORF">ACFS29_18870</name>
</gene>
<feature type="transmembrane region" description="Helical" evidence="1">
    <location>
        <begin position="43"/>
        <end position="64"/>
    </location>
</feature>
<feature type="transmembrane region" description="Helical" evidence="1">
    <location>
        <begin position="76"/>
        <end position="97"/>
    </location>
</feature>
<dbReference type="EMBL" id="JBHUOS010000016">
    <property type="protein sequence ID" value="MFD2917722.1"/>
    <property type="molecule type" value="Genomic_DNA"/>
</dbReference>
<protein>
    <submittedName>
        <fullName evidence="2">Uncharacterized protein</fullName>
    </submittedName>
</protein>
<dbReference type="RefSeq" id="WP_194507058.1">
    <property type="nucleotide sequence ID" value="NZ_JADILU010000002.1"/>
</dbReference>
<sequence>MNPNKNSNKSFQFAIITIVCFLIFIVFQFLAGSDKISEETYTYASSFSISLVFVAGIAGFIYSMKGLKEPISVKKIIGLLVNSILILLLVGIIVASVKDISNLLA</sequence>
<organism evidence="2 3">
    <name type="scientific">Psychroserpens luteus</name>
    <dbReference type="NCBI Taxonomy" id="1434066"/>
    <lineage>
        <taxon>Bacteria</taxon>
        <taxon>Pseudomonadati</taxon>
        <taxon>Bacteroidota</taxon>
        <taxon>Flavobacteriia</taxon>
        <taxon>Flavobacteriales</taxon>
        <taxon>Flavobacteriaceae</taxon>
        <taxon>Psychroserpens</taxon>
    </lineage>
</organism>
<accession>A0ABW5ZXQ2</accession>
<comment type="caution">
    <text evidence="2">The sequence shown here is derived from an EMBL/GenBank/DDBJ whole genome shotgun (WGS) entry which is preliminary data.</text>
</comment>
<evidence type="ECO:0000313" key="3">
    <source>
        <dbReference type="Proteomes" id="UP001597548"/>
    </source>
</evidence>
<keyword evidence="3" id="KW-1185">Reference proteome</keyword>
<evidence type="ECO:0000313" key="2">
    <source>
        <dbReference type="EMBL" id="MFD2917722.1"/>
    </source>
</evidence>
<keyword evidence="1" id="KW-1133">Transmembrane helix</keyword>
<keyword evidence="1" id="KW-0812">Transmembrane</keyword>
<feature type="transmembrane region" description="Helical" evidence="1">
    <location>
        <begin position="12"/>
        <end position="31"/>
    </location>
</feature>
<dbReference type="Proteomes" id="UP001597548">
    <property type="component" value="Unassembled WGS sequence"/>
</dbReference>
<keyword evidence="1" id="KW-0472">Membrane</keyword>
<reference evidence="3" key="1">
    <citation type="journal article" date="2019" name="Int. J. Syst. Evol. Microbiol.">
        <title>The Global Catalogue of Microorganisms (GCM) 10K type strain sequencing project: providing services to taxonomists for standard genome sequencing and annotation.</title>
        <authorList>
            <consortium name="The Broad Institute Genomics Platform"/>
            <consortium name="The Broad Institute Genome Sequencing Center for Infectious Disease"/>
            <person name="Wu L."/>
            <person name="Ma J."/>
        </authorList>
    </citation>
    <scope>NUCLEOTIDE SEQUENCE [LARGE SCALE GENOMIC DNA]</scope>
    <source>
        <strain evidence="3">KCTC 32514</strain>
    </source>
</reference>